<comment type="similarity">
    <text evidence="2">Belongs to the cytochrome P450 family.</text>
</comment>
<comment type="cofactor">
    <cofactor evidence="1">
        <name>heme</name>
        <dbReference type="ChEBI" id="CHEBI:30413"/>
    </cofactor>
</comment>
<dbReference type="InterPro" id="IPR036396">
    <property type="entry name" value="Cyt_P450_sf"/>
</dbReference>
<dbReference type="PRINTS" id="PR00463">
    <property type="entry name" value="EP450I"/>
</dbReference>
<evidence type="ECO:0000256" key="6">
    <source>
        <dbReference type="ARBA" id="ARBA00023004"/>
    </source>
</evidence>
<keyword evidence="6" id="KW-0408">Iron</keyword>
<evidence type="ECO:0000256" key="4">
    <source>
        <dbReference type="ARBA" id="ARBA00022723"/>
    </source>
</evidence>
<evidence type="ECO:0000256" key="2">
    <source>
        <dbReference type="ARBA" id="ARBA00010617"/>
    </source>
</evidence>
<organism evidence="8 9">
    <name type="scientific">Apiospora marii</name>
    <dbReference type="NCBI Taxonomy" id="335849"/>
    <lineage>
        <taxon>Eukaryota</taxon>
        <taxon>Fungi</taxon>
        <taxon>Dikarya</taxon>
        <taxon>Ascomycota</taxon>
        <taxon>Pezizomycotina</taxon>
        <taxon>Sordariomycetes</taxon>
        <taxon>Xylariomycetidae</taxon>
        <taxon>Amphisphaeriales</taxon>
        <taxon>Apiosporaceae</taxon>
        <taxon>Apiospora</taxon>
    </lineage>
</organism>
<dbReference type="InterPro" id="IPR050121">
    <property type="entry name" value="Cytochrome_P450_monoxygenase"/>
</dbReference>
<accession>A0ABR1RFY9</accession>
<comment type="caution">
    <text evidence="8">The sequence shown here is derived from an EMBL/GenBank/DDBJ whole genome shotgun (WGS) entry which is preliminary data.</text>
</comment>
<gene>
    <name evidence="8" type="ORF">PG991_011956</name>
</gene>
<protein>
    <submittedName>
        <fullName evidence="8">Isotrichodermin C-15 hydroxylase</fullName>
    </submittedName>
</protein>
<keyword evidence="9" id="KW-1185">Reference proteome</keyword>
<keyword evidence="4" id="KW-0479">Metal-binding</keyword>
<dbReference type="InterPro" id="IPR001128">
    <property type="entry name" value="Cyt_P450"/>
</dbReference>
<name>A0ABR1RFY9_9PEZI</name>
<evidence type="ECO:0000256" key="3">
    <source>
        <dbReference type="ARBA" id="ARBA00022617"/>
    </source>
</evidence>
<dbReference type="Proteomes" id="UP001396898">
    <property type="component" value="Unassembled WGS sequence"/>
</dbReference>
<evidence type="ECO:0000313" key="9">
    <source>
        <dbReference type="Proteomes" id="UP001396898"/>
    </source>
</evidence>
<dbReference type="PRINTS" id="PR00385">
    <property type="entry name" value="P450"/>
</dbReference>
<dbReference type="PANTHER" id="PTHR24305:SF230">
    <property type="entry name" value="P450, PUTATIVE (EUROFUNG)-RELATED"/>
    <property type="match status" value="1"/>
</dbReference>
<keyword evidence="5" id="KW-0560">Oxidoreductase</keyword>
<keyword evidence="7" id="KW-0503">Monooxygenase</keyword>
<keyword evidence="3" id="KW-0349">Heme</keyword>
<proteinExistence type="inferred from homology"/>
<dbReference type="InterPro" id="IPR002401">
    <property type="entry name" value="Cyt_P450_E_grp-I"/>
</dbReference>
<evidence type="ECO:0000313" key="8">
    <source>
        <dbReference type="EMBL" id="KAK8009405.1"/>
    </source>
</evidence>
<evidence type="ECO:0000256" key="5">
    <source>
        <dbReference type="ARBA" id="ARBA00023002"/>
    </source>
</evidence>
<dbReference type="EMBL" id="JAQQWI010000016">
    <property type="protein sequence ID" value="KAK8009405.1"/>
    <property type="molecule type" value="Genomic_DNA"/>
</dbReference>
<dbReference type="Pfam" id="PF00067">
    <property type="entry name" value="p450"/>
    <property type="match status" value="1"/>
</dbReference>
<reference evidence="8 9" key="1">
    <citation type="submission" date="2023-01" db="EMBL/GenBank/DDBJ databases">
        <title>Analysis of 21 Apiospora genomes using comparative genomics revels a genus with tremendous synthesis potential of carbohydrate active enzymes and secondary metabolites.</title>
        <authorList>
            <person name="Sorensen T."/>
        </authorList>
    </citation>
    <scope>NUCLEOTIDE SEQUENCE [LARGE SCALE GENOMIC DNA]</scope>
    <source>
        <strain evidence="8 9">CBS 20057</strain>
    </source>
</reference>
<dbReference type="PANTHER" id="PTHR24305">
    <property type="entry name" value="CYTOCHROME P450"/>
    <property type="match status" value="1"/>
</dbReference>
<sequence>MSRDELVANSTVLIMAGSETTASLLCGMTYLLARNQPVLRRLAEEKLSYLQAVIEESLRYFPPAVGALPRVIAPGDDHIVDRYVPEGTVVEVWQWILYHNPAYYHKPDEFRPERWLGYAKFQDDALAGVTPFMVGPRNCIGKNLVHAEMRLILSRLVWNFDFALAPGMEDWYERCGAYTVWEKPALNISFVPRSTKGSFKDAAT</sequence>
<evidence type="ECO:0000256" key="1">
    <source>
        <dbReference type="ARBA" id="ARBA00001971"/>
    </source>
</evidence>
<evidence type="ECO:0000256" key="7">
    <source>
        <dbReference type="ARBA" id="ARBA00023033"/>
    </source>
</evidence>
<dbReference type="SUPFAM" id="SSF48264">
    <property type="entry name" value="Cytochrome P450"/>
    <property type="match status" value="1"/>
</dbReference>
<dbReference type="Gene3D" id="1.10.630.10">
    <property type="entry name" value="Cytochrome P450"/>
    <property type="match status" value="1"/>
</dbReference>